<keyword evidence="6" id="KW-0442">Lipid degradation</keyword>
<dbReference type="GO" id="GO:0004497">
    <property type="term" value="F:monooxygenase activity"/>
    <property type="evidence" value="ECO:0007669"/>
    <property type="project" value="UniProtKB-KW"/>
</dbReference>
<dbReference type="PANTHER" id="PTHR46696">
    <property type="entry name" value="P450, PUTATIVE (EUROFUNG)-RELATED"/>
    <property type="match status" value="1"/>
</dbReference>
<dbReference type="KEGG" id="many:MANY_01680"/>
<dbReference type="GO" id="GO:0016042">
    <property type="term" value="P:lipid catabolic process"/>
    <property type="evidence" value="ECO:0007669"/>
    <property type="project" value="UniProtKB-KW"/>
</dbReference>
<dbReference type="PROSITE" id="PS00086">
    <property type="entry name" value="CYTOCHROME_P450"/>
    <property type="match status" value="1"/>
</dbReference>
<keyword evidence="3" id="KW-0153">Cholesterol metabolism</keyword>
<evidence type="ECO:0000256" key="11">
    <source>
        <dbReference type="ARBA" id="ARBA00023166"/>
    </source>
</evidence>
<dbReference type="AlphaFoldDB" id="A0A6N4W613"/>
<keyword evidence="11" id="KW-1207">Sterol metabolism</keyword>
<gene>
    <name evidence="19" type="ORF">MANY_01680</name>
</gene>
<keyword evidence="12" id="KW-0753">Steroid metabolism</keyword>
<evidence type="ECO:0000256" key="1">
    <source>
        <dbReference type="ARBA" id="ARBA00001971"/>
    </source>
</evidence>
<evidence type="ECO:0000256" key="9">
    <source>
        <dbReference type="ARBA" id="ARBA00023033"/>
    </source>
</evidence>
<comment type="similarity">
    <text evidence="2 18">Belongs to the cytochrome P450 family.</text>
</comment>
<keyword evidence="20" id="KW-1185">Reference proteome</keyword>
<evidence type="ECO:0000256" key="4">
    <source>
        <dbReference type="ARBA" id="ARBA00022617"/>
    </source>
</evidence>
<dbReference type="Gene3D" id="1.10.630.10">
    <property type="entry name" value="Cytochrome P450"/>
    <property type="match status" value="1"/>
</dbReference>
<evidence type="ECO:0000256" key="17">
    <source>
        <dbReference type="ARBA" id="ARBA00083909"/>
    </source>
</evidence>
<dbReference type="InterPro" id="IPR001128">
    <property type="entry name" value="Cyt_P450"/>
</dbReference>
<evidence type="ECO:0000313" key="19">
    <source>
        <dbReference type="EMBL" id="BBZ74831.1"/>
    </source>
</evidence>
<keyword evidence="10" id="KW-0443">Lipid metabolism</keyword>
<comment type="cofactor">
    <cofactor evidence="1">
        <name>heme</name>
        <dbReference type="ChEBI" id="CHEBI:30413"/>
    </cofactor>
</comment>
<evidence type="ECO:0000313" key="20">
    <source>
        <dbReference type="Proteomes" id="UP000467249"/>
    </source>
</evidence>
<evidence type="ECO:0000256" key="5">
    <source>
        <dbReference type="ARBA" id="ARBA00022723"/>
    </source>
</evidence>
<dbReference type="GO" id="GO:0016705">
    <property type="term" value="F:oxidoreductase activity, acting on paired donors, with incorporation or reduction of molecular oxygen"/>
    <property type="evidence" value="ECO:0007669"/>
    <property type="project" value="InterPro"/>
</dbReference>
<dbReference type="PANTHER" id="PTHR46696:SF1">
    <property type="entry name" value="CYTOCHROME P450 YJIB-RELATED"/>
    <property type="match status" value="1"/>
</dbReference>
<keyword evidence="4 18" id="KW-0349">Heme</keyword>
<dbReference type="InterPro" id="IPR036396">
    <property type="entry name" value="Cyt_P450_sf"/>
</dbReference>
<dbReference type="Proteomes" id="UP000467249">
    <property type="component" value="Chromosome"/>
</dbReference>
<keyword evidence="7 18" id="KW-0560">Oxidoreductase</keyword>
<evidence type="ECO:0000256" key="8">
    <source>
        <dbReference type="ARBA" id="ARBA00023004"/>
    </source>
</evidence>
<evidence type="ECO:0000256" key="6">
    <source>
        <dbReference type="ARBA" id="ARBA00022963"/>
    </source>
</evidence>
<keyword evidence="5 18" id="KW-0479">Metal-binding</keyword>
<dbReference type="SUPFAM" id="SSF48264">
    <property type="entry name" value="Cytochrome P450"/>
    <property type="match status" value="1"/>
</dbReference>
<evidence type="ECO:0000256" key="16">
    <source>
        <dbReference type="ARBA" id="ARBA00082981"/>
    </source>
</evidence>
<dbReference type="InterPro" id="IPR002397">
    <property type="entry name" value="Cyt_P450_B"/>
</dbReference>
<dbReference type="InterPro" id="IPR017972">
    <property type="entry name" value="Cyt_P450_CS"/>
</dbReference>
<dbReference type="PRINTS" id="PR00359">
    <property type="entry name" value="BP450"/>
</dbReference>
<protein>
    <recommendedName>
        <fullName evidence="14">Steroid C26-monooxygenase</fullName>
    </recommendedName>
    <alternativeName>
        <fullName evidence="15">Cholest-4-en-3-one C26-monooxygenase</fullName>
    </alternativeName>
    <alternativeName>
        <fullName evidence="17">Cholesterol C26-monooxygenase</fullName>
    </alternativeName>
    <alternativeName>
        <fullName evidence="16">Steroid C27-monooxygenase</fullName>
    </alternativeName>
</protein>
<reference evidence="19 20" key="1">
    <citation type="journal article" date="2019" name="Emerg. Microbes Infect.">
        <title>Comprehensive subspecies identification of 175 nontuberculous mycobacteria species based on 7547 genomic profiles.</title>
        <authorList>
            <person name="Matsumoto Y."/>
            <person name="Kinjo T."/>
            <person name="Motooka D."/>
            <person name="Nabeya D."/>
            <person name="Jung N."/>
            <person name="Uechi K."/>
            <person name="Horii T."/>
            <person name="Iida T."/>
            <person name="Fujita J."/>
            <person name="Nakamura S."/>
        </authorList>
    </citation>
    <scope>NUCLEOTIDE SEQUENCE [LARGE SCALE GENOMIC DNA]</scope>
    <source>
        <strain evidence="19 20">JCM 30275</strain>
    </source>
</reference>
<comment type="pathway">
    <text evidence="13">Steroid metabolism; cholesterol degradation.</text>
</comment>
<evidence type="ECO:0000256" key="7">
    <source>
        <dbReference type="ARBA" id="ARBA00023002"/>
    </source>
</evidence>
<organism evidence="19 20">
    <name type="scientific">Mycolicibacterium anyangense</name>
    <dbReference type="NCBI Taxonomy" id="1431246"/>
    <lineage>
        <taxon>Bacteria</taxon>
        <taxon>Bacillati</taxon>
        <taxon>Actinomycetota</taxon>
        <taxon>Actinomycetes</taxon>
        <taxon>Mycobacteriales</taxon>
        <taxon>Mycobacteriaceae</taxon>
        <taxon>Mycolicibacterium</taxon>
    </lineage>
</organism>
<keyword evidence="8 18" id="KW-0408">Iron</keyword>
<dbReference type="GO" id="GO:0020037">
    <property type="term" value="F:heme binding"/>
    <property type="evidence" value="ECO:0007669"/>
    <property type="project" value="InterPro"/>
</dbReference>
<dbReference type="PRINTS" id="PR00385">
    <property type="entry name" value="P450"/>
</dbReference>
<evidence type="ECO:0000256" key="12">
    <source>
        <dbReference type="ARBA" id="ARBA00023221"/>
    </source>
</evidence>
<evidence type="ECO:0000256" key="15">
    <source>
        <dbReference type="ARBA" id="ARBA00079588"/>
    </source>
</evidence>
<evidence type="ECO:0000256" key="13">
    <source>
        <dbReference type="ARBA" id="ARBA00049645"/>
    </source>
</evidence>
<dbReference type="Pfam" id="PF00067">
    <property type="entry name" value="p450"/>
    <property type="match status" value="1"/>
</dbReference>
<evidence type="ECO:0000256" key="18">
    <source>
        <dbReference type="RuleBase" id="RU000461"/>
    </source>
</evidence>
<evidence type="ECO:0000256" key="14">
    <source>
        <dbReference type="ARBA" id="ARBA00070775"/>
    </source>
</evidence>
<sequence>MTTVQDTREAVLPDEIARRIVLPEGHADLPSLYAAYKWMRDNMPVGKAVVEGYDPLWLVSKYSDIQEVESLQPEVFSAGGGADPGAHNPILANQAGDEFTKSLLGGSLRLMDALPFLDPPEHTTVKNIVFDYFKPGRLKALEGQTRDLANEAIDKLKNLSAGGKQIDLVDDWALGYPLHVIMTLLGVPSSDEPQMMALTQEFFGTADPEHQTENVDVEVTPEAMAQQFAATVQSFYKYFDVLVEDRRANPRDDLATLISLAKTPDGEYWPAPYAYGWFMAICTAGHDTTSATLAGTLQQLALHPDVLARVKADPDLIGKLIQEGLRYVAPVKHFMRRAEQDYELNGQLIRKGDRIMPLFQSACRDEELFTDPDRFDIDRNPNNHMAFGFGPHTCVGQHLAKLELRVMFEQLLPRLNSIEVLGPGSVTHTNFVGGLKHLPATVQVS</sequence>
<evidence type="ECO:0000256" key="2">
    <source>
        <dbReference type="ARBA" id="ARBA00010617"/>
    </source>
</evidence>
<evidence type="ECO:0000256" key="3">
    <source>
        <dbReference type="ARBA" id="ARBA00022548"/>
    </source>
</evidence>
<accession>A0A6N4W613</accession>
<dbReference type="FunFam" id="1.10.630.10:FF:000018">
    <property type="entry name" value="Cytochrome P450 monooxygenase"/>
    <property type="match status" value="1"/>
</dbReference>
<evidence type="ECO:0000256" key="10">
    <source>
        <dbReference type="ARBA" id="ARBA00023098"/>
    </source>
</evidence>
<name>A0A6N4W613_9MYCO</name>
<keyword evidence="9 18" id="KW-0503">Monooxygenase</keyword>
<proteinExistence type="inferred from homology"/>
<dbReference type="RefSeq" id="WP_163802366.1">
    <property type="nucleotide sequence ID" value="NZ_AP022620.1"/>
</dbReference>
<dbReference type="EMBL" id="AP022620">
    <property type="protein sequence ID" value="BBZ74831.1"/>
    <property type="molecule type" value="Genomic_DNA"/>
</dbReference>
<dbReference type="GO" id="GO:0005506">
    <property type="term" value="F:iron ion binding"/>
    <property type="evidence" value="ECO:0007669"/>
    <property type="project" value="InterPro"/>
</dbReference>
<dbReference type="GO" id="GO:0008203">
    <property type="term" value="P:cholesterol metabolic process"/>
    <property type="evidence" value="ECO:0007669"/>
    <property type="project" value="UniProtKB-KW"/>
</dbReference>